<feature type="coiled-coil region" evidence="1">
    <location>
        <begin position="67"/>
        <end position="101"/>
    </location>
</feature>
<reference evidence="2 3" key="1">
    <citation type="journal article" date="2013" name="BMC Microbiol.">
        <title>Identification of the type II cytochrome c maturation pathway in anammox bacteria by comparative genomics.</title>
        <authorList>
            <person name="Ferousi C."/>
            <person name="Speth D.R."/>
            <person name="Reimann J."/>
            <person name="Op den Camp H.J."/>
            <person name="Allen J.W."/>
            <person name="Keltjens J.T."/>
            <person name="Jetten M.S."/>
        </authorList>
    </citation>
    <scope>NUCLEOTIDE SEQUENCE [LARGE SCALE GENOMIC DNA]</scope>
    <source>
        <strain evidence="2">RU1</strain>
    </source>
</reference>
<evidence type="ECO:0000256" key="1">
    <source>
        <dbReference type="SAM" id="Coils"/>
    </source>
</evidence>
<accession>A0A0M2UVK0</accession>
<proteinExistence type="predicted"/>
<protein>
    <submittedName>
        <fullName evidence="2">Uncharacterized protein</fullName>
    </submittedName>
</protein>
<dbReference type="AlphaFoldDB" id="A0A0M2UVK0"/>
<gene>
    <name evidence="2" type="ORF">BROFUL_02799</name>
</gene>
<dbReference type="EMBL" id="LAQJ01000264">
    <property type="protein sequence ID" value="KKO18529.1"/>
    <property type="molecule type" value="Genomic_DNA"/>
</dbReference>
<comment type="caution">
    <text evidence="2">The sequence shown here is derived from an EMBL/GenBank/DDBJ whole genome shotgun (WGS) entry which is preliminary data.</text>
</comment>
<organism evidence="2 3">
    <name type="scientific">Candidatus Brocadia fulgida</name>
    <dbReference type="NCBI Taxonomy" id="380242"/>
    <lineage>
        <taxon>Bacteria</taxon>
        <taxon>Pseudomonadati</taxon>
        <taxon>Planctomycetota</taxon>
        <taxon>Candidatus Brocadiia</taxon>
        <taxon>Candidatus Brocadiales</taxon>
        <taxon>Candidatus Brocadiaceae</taxon>
        <taxon>Candidatus Brocadia</taxon>
    </lineage>
</organism>
<sequence length="118" mass="13390">MAKEGKNELAQQEIRDIFGELYKALDDAYWSATTIIDKDRIRGAQEGIFDILTELNRAHIQSNTEKLKELASKVGDVNKRLDALKKDIDKVVQRIEVATRVAKAIDKVLTQAAKYFKV</sequence>
<keyword evidence="1" id="KW-0175">Coiled coil</keyword>
<dbReference type="Proteomes" id="UP000034954">
    <property type="component" value="Unassembled WGS sequence"/>
</dbReference>
<evidence type="ECO:0000313" key="3">
    <source>
        <dbReference type="Proteomes" id="UP000034954"/>
    </source>
</evidence>
<keyword evidence="3" id="KW-1185">Reference proteome</keyword>
<name>A0A0M2UVK0_9BACT</name>
<evidence type="ECO:0000313" key="2">
    <source>
        <dbReference type="EMBL" id="KKO18529.1"/>
    </source>
</evidence>